<accession>A0ABX2IRA0</accession>
<comment type="caution">
    <text evidence="2">The sequence shown here is derived from an EMBL/GenBank/DDBJ whole genome shotgun (WGS) entry which is preliminary data.</text>
</comment>
<organism evidence="2 3">
    <name type="scientific">Parasulfitobacter algicola</name>
    <dbReference type="NCBI Taxonomy" id="2614809"/>
    <lineage>
        <taxon>Bacteria</taxon>
        <taxon>Pseudomonadati</taxon>
        <taxon>Pseudomonadota</taxon>
        <taxon>Alphaproteobacteria</taxon>
        <taxon>Rhodobacterales</taxon>
        <taxon>Roseobacteraceae</taxon>
        <taxon>Parasulfitobacter</taxon>
    </lineage>
</organism>
<evidence type="ECO:0000313" key="2">
    <source>
        <dbReference type="EMBL" id="NSX53620.1"/>
    </source>
</evidence>
<dbReference type="RefSeq" id="WP_174134309.1">
    <property type="nucleotide sequence ID" value="NZ_JABUFE010000001.1"/>
</dbReference>
<proteinExistence type="predicted"/>
<dbReference type="Proteomes" id="UP000777935">
    <property type="component" value="Unassembled WGS sequence"/>
</dbReference>
<sequence>MSAPNTNIEKQEKRHSGSLIGIAVVVVFALILLAALLGWTFYSGQEASLAGIE</sequence>
<reference evidence="2 3" key="1">
    <citation type="submission" date="2020-06" db="EMBL/GenBank/DDBJ databases">
        <title>Sulfitobacter algicola sp. nov., isolated from green algae.</title>
        <authorList>
            <person name="Wang C."/>
        </authorList>
    </citation>
    <scope>NUCLEOTIDE SEQUENCE [LARGE SCALE GENOMIC DNA]</scope>
    <source>
        <strain evidence="2 3">1151</strain>
    </source>
</reference>
<dbReference type="EMBL" id="JABUFE010000001">
    <property type="protein sequence ID" value="NSX53620.1"/>
    <property type="molecule type" value="Genomic_DNA"/>
</dbReference>
<protein>
    <submittedName>
        <fullName evidence="2">Uncharacterized protein</fullName>
    </submittedName>
</protein>
<keyword evidence="1" id="KW-1133">Transmembrane helix</keyword>
<name>A0ABX2IRA0_9RHOB</name>
<evidence type="ECO:0000256" key="1">
    <source>
        <dbReference type="SAM" id="Phobius"/>
    </source>
</evidence>
<evidence type="ECO:0000313" key="3">
    <source>
        <dbReference type="Proteomes" id="UP000777935"/>
    </source>
</evidence>
<feature type="transmembrane region" description="Helical" evidence="1">
    <location>
        <begin position="20"/>
        <end position="42"/>
    </location>
</feature>
<keyword evidence="1" id="KW-0472">Membrane</keyword>
<keyword evidence="1" id="KW-0812">Transmembrane</keyword>
<gene>
    <name evidence="2" type="ORF">HRQ87_02295</name>
</gene>
<keyword evidence="3" id="KW-1185">Reference proteome</keyword>